<sequence>MERNILNALPFISTPDGCTAITDDPPLLPPLPPPPPSLNRQRHQFDPWASIRPPSIACQSSCTAPRFHRRTKPSALYVSLNSKTKRRLRCCQNVPMHFIPSALTSGLLPSRVAHSVEQSFIHKIESHRAFIVNIGDMMERWTNCLFRFPPITHRGLLARASQGHKLFAVRMAYNMRNEEYPT</sequence>
<accession>A0A9Q0QSC9</accession>
<keyword evidence="2" id="KW-1185">Reference proteome</keyword>
<protein>
    <submittedName>
        <fullName evidence="1">Uncharacterized protein</fullName>
    </submittedName>
</protein>
<dbReference type="Proteomes" id="UP001141806">
    <property type="component" value="Unassembled WGS sequence"/>
</dbReference>
<reference evidence="1" key="1">
    <citation type="journal article" date="2023" name="Plant J.">
        <title>The genome of the king protea, Protea cynaroides.</title>
        <authorList>
            <person name="Chang J."/>
            <person name="Duong T.A."/>
            <person name="Schoeman C."/>
            <person name="Ma X."/>
            <person name="Roodt D."/>
            <person name="Barker N."/>
            <person name="Li Z."/>
            <person name="Van de Peer Y."/>
            <person name="Mizrachi E."/>
        </authorList>
    </citation>
    <scope>NUCLEOTIDE SEQUENCE</scope>
    <source>
        <tissue evidence="1">Young leaves</tissue>
    </source>
</reference>
<dbReference type="EMBL" id="JAMYWD010000005">
    <property type="protein sequence ID" value="KAJ4970108.1"/>
    <property type="molecule type" value="Genomic_DNA"/>
</dbReference>
<evidence type="ECO:0000313" key="1">
    <source>
        <dbReference type="EMBL" id="KAJ4970108.1"/>
    </source>
</evidence>
<comment type="caution">
    <text evidence="1">The sequence shown here is derived from an EMBL/GenBank/DDBJ whole genome shotgun (WGS) entry which is preliminary data.</text>
</comment>
<evidence type="ECO:0000313" key="2">
    <source>
        <dbReference type="Proteomes" id="UP001141806"/>
    </source>
</evidence>
<proteinExistence type="predicted"/>
<dbReference type="AlphaFoldDB" id="A0A9Q0QSC9"/>
<organism evidence="1 2">
    <name type="scientific">Protea cynaroides</name>
    <dbReference type="NCBI Taxonomy" id="273540"/>
    <lineage>
        <taxon>Eukaryota</taxon>
        <taxon>Viridiplantae</taxon>
        <taxon>Streptophyta</taxon>
        <taxon>Embryophyta</taxon>
        <taxon>Tracheophyta</taxon>
        <taxon>Spermatophyta</taxon>
        <taxon>Magnoliopsida</taxon>
        <taxon>Proteales</taxon>
        <taxon>Proteaceae</taxon>
        <taxon>Protea</taxon>
    </lineage>
</organism>
<gene>
    <name evidence="1" type="ORF">NE237_003207</name>
</gene>
<name>A0A9Q0QSC9_9MAGN</name>